<protein>
    <submittedName>
        <fullName evidence="2">Uncharacterized protein</fullName>
    </submittedName>
</protein>
<reference evidence="2 3" key="1">
    <citation type="submission" date="2017-12" db="EMBL/GenBank/DDBJ databases">
        <title>The draft genome sequence of Brumimicrobium saltpan LHR20.</title>
        <authorList>
            <person name="Do Z.-J."/>
            <person name="Luo H.-R."/>
        </authorList>
    </citation>
    <scope>NUCLEOTIDE SEQUENCE [LARGE SCALE GENOMIC DNA]</scope>
    <source>
        <strain evidence="2 3">LHR20</strain>
    </source>
</reference>
<keyword evidence="1" id="KW-1133">Transmembrane helix</keyword>
<accession>A0A2I0R508</accession>
<proteinExistence type="predicted"/>
<dbReference type="EMBL" id="PJNI01000002">
    <property type="protein sequence ID" value="PKR81674.1"/>
    <property type="molecule type" value="Genomic_DNA"/>
</dbReference>
<comment type="caution">
    <text evidence="2">The sequence shown here is derived from an EMBL/GenBank/DDBJ whole genome shotgun (WGS) entry which is preliminary data.</text>
</comment>
<evidence type="ECO:0000313" key="2">
    <source>
        <dbReference type="EMBL" id="PKR81674.1"/>
    </source>
</evidence>
<organism evidence="2 3">
    <name type="scientific">Brumimicrobium salinarum</name>
    <dbReference type="NCBI Taxonomy" id="2058658"/>
    <lineage>
        <taxon>Bacteria</taxon>
        <taxon>Pseudomonadati</taxon>
        <taxon>Bacteroidota</taxon>
        <taxon>Flavobacteriia</taxon>
        <taxon>Flavobacteriales</taxon>
        <taxon>Crocinitomicaceae</taxon>
        <taxon>Brumimicrobium</taxon>
    </lineage>
</organism>
<dbReference type="AlphaFoldDB" id="A0A2I0R508"/>
<dbReference type="RefSeq" id="WP_101333688.1">
    <property type="nucleotide sequence ID" value="NZ_PJNI01000002.1"/>
</dbReference>
<feature type="transmembrane region" description="Helical" evidence="1">
    <location>
        <begin position="104"/>
        <end position="122"/>
    </location>
</feature>
<name>A0A2I0R508_9FLAO</name>
<dbReference type="OrthoDB" id="1467928at2"/>
<sequence>MQITISQEQHILLNDLKKELLNIKQKSIRLSFKLLFEIKSLLWQFLISYKEYSLANIRQRGLAEVLMTRALRFFGLEEEQDKTKAKIIQQKSNKKNTKLSFRKLIRLILTPLYWIILGLKFMSGARKSQNKVHKFKNVYKE</sequence>
<keyword evidence="1" id="KW-0812">Transmembrane</keyword>
<keyword evidence="1" id="KW-0472">Membrane</keyword>
<keyword evidence="3" id="KW-1185">Reference proteome</keyword>
<evidence type="ECO:0000256" key="1">
    <source>
        <dbReference type="SAM" id="Phobius"/>
    </source>
</evidence>
<evidence type="ECO:0000313" key="3">
    <source>
        <dbReference type="Proteomes" id="UP000236654"/>
    </source>
</evidence>
<gene>
    <name evidence="2" type="ORF">CW751_03875</name>
</gene>
<dbReference type="Proteomes" id="UP000236654">
    <property type="component" value="Unassembled WGS sequence"/>
</dbReference>